<evidence type="ECO:0000313" key="4">
    <source>
        <dbReference type="Proteomes" id="UP001234178"/>
    </source>
</evidence>
<evidence type="ECO:0000256" key="1">
    <source>
        <dbReference type="SAM" id="Phobius"/>
    </source>
</evidence>
<dbReference type="Pfam" id="PF13383">
    <property type="entry name" value="Methyltransf_22"/>
    <property type="match status" value="1"/>
</dbReference>
<proteinExistence type="predicted"/>
<keyword evidence="4" id="KW-1185">Reference proteome</keyword>
<name>A0ABR0AJM5_9CRUS</name>
<keyword evidence="1" id="KW-0812">Transmembrane</keyword>
<feature type="domain" description="Methyltransferase" evidence="2">
    <location>
        <begin position="150"/>
        <end position="294"/>
    </location>
</feature>
<accession>A0ABR0AJM5</accession>
<dbReference type="PANTHER" id="PTHR32026">
    <property type="entry name" value="METHYLTRANSFERASE-LIKE PROTEIN 24"/>
    <property type="match status" value="1"/>
</dbReference>
<sequence length="358" mass="41080">MRDHLIKTVSTNCGSEHCRKSTSAGLIMFRALRSLLMTCRFDENITMKSTDVPLFVIVGISVIGLCLMSFLASTIAIVSWKLNWHSGLIEKDGHFKSQRWHFPKDFQFEADASIEKIINYFQWSNSSSCELARDFGGTLSVRTLFNELEGRTSVCFNPKEIAPSLSGCLVYAFNVNDEWSFEKAMAAYGCQVFAFNPRTHDDVSDRNRRLNIRFFPFKLGSKSFDSWAGETQRSTKTLGDIYEQLSIWHGEESIIDYLKLDIEWAEWHILPQIIESGMMDKVRQLAVEIHLPYRAPFFERGQSLTQFRRLANIVRAVENCGMVRFNSKADLSFQGTIPALNFSGPLAYEITWYNSRFL</sequence>
<dbReference type="EMBL" id="JAOYFB010000038">
    <property type="protein sequence ID" value="KAK4025321.1"/>
    <property type="molecule type" value="Genomic_DNA"/>
</dbReference>
<keyword evidence="1" id="KW-0472">Membrane</keyword>
<gene>
    <name evidence="3" type="ORF">OUZ56_014396</name>
</gene>
<keyword evidence="1" id="KW-1133">Transmembrane helix</keyword>
<feature type="transmembrane region" description="Helical" evidence="1">
    <location>
        <begin position="54"/>
        <end position="78"/>
    </location>
</feature>
<dbReference type="Proteomes" id="UP001234178">
    <property type="component" value="Unassembled WGS sequence"/>
</dbReference>
<evidence type="ECO:0000313" key="3">
    <source>
        <dbReference type="EMBL" id="KAK4025321.1"/>
    </source>
</evidence>
<evidence type="ECO:0000259" key="2">
    <source>
        <dbReference type="Pfam" id="PF13383"/>
    </source>
</evidence>
<dbReference type="PANTHER" id="PTHR32026:SF10">
    <property type="entry name" value="METHYLTRANSFERASE-LIKE PROTEIN 24-RELATED"/>
    <property type="match status" value="1"/>
</dbReference>
<comment type="caution">
    <text evidence="3">The sequence shown here is derived from an EMBL/GenBank/DDBJ whole genome shotgun (WGS) entry which is preliminary data.</text>
</comment>
<organism evidence="3 4">
    <name type="scientific">Daphnia magna</name>
    <dbReference type="NCBI Taxonomy" id="35525"/>
    <lineage>
        <taxon>Eukaryota</taxon>
        <taxon>Metazoa</taxon>
        <taxon>Ecdysozoa</taxon>
        <taxon>Arthropoda</taxon>
        <taxon>Crustacea</taxon>
        <taxon>Branchiopoda</taxon>
        <taxon>Diplostraca</taxon>
        <taxon>Cladocera</taxon>
        <taxon>Anomopoda</taxon>
        <taxon>Daphniidae</taxon>
        <taxon>Daphnia</taxon>
    </lineage>
</organism>
<dbReference type="InterPro" id="IPR026913">
    <property type="entry name" value="METTL24"/>
</dbReference>
<dbReference type="InterPro" id="IPR025714">
    <property type="entry name" value="Methyltranfer_dom"/>
</dbReference>
<protein>
    <recommendedName>
        <fullName evidence="2">Methyltransferase domain-containing protein</fullName>
    </recommendedName>
</protein>
<reference evidence="3 4" key="1">
    <citation type="journal article" date="2023" name="Nucleic Acids Res.">
        <title>The hologenome of Daphnia magna reveals possible DNA methylation and microbiome-mediated evolution of the host genome.</title>
        <authorList>
            <person name="Chaturvedi A."/>
            <person name="Li X."/>
            <person name="Dhandapani V."/>
            <person name="Marshall H."/>
            <person name="Kissane S."/>
            <person name="Cuenca-Cambronero M."/>
            <person name="Asole G."/>
            <person name="Calvet F."/>
            <person name="Ruiz-Romero M."/>
            <person name="Marangio P."/>
            <person name="Guigo R."/>
            <person name="Rago D."/>
            <person name="Mirbahai L."/>
            <person name="Eastwood N."/>
            <person name="Colbourne J.K."/>
            <person name="Zhou J."/>
            <person name="Mallon E."/>
            <person name="Orsini L."/>
        </authorList>
    </citation>
    <scope>NUCLEOTIDE SEQUENCE [LARGE SCALE GENOMIC DNA]</scope>
    <source>
        <strain evidence="3">LRV0_1</strain>
    </source>
</reference>